<reference evidence="1 2" key="1">
    <citation type="submission" date="2020-01" db="EMBL/GenBank/DDBJ databases">
        <title>Sulfitobacter sediminilitoris sp. nov., isolated from a tidal flat.</title>
        <authorList>
            <person name="Park S."/>
            <person name="Yoon J.-H."/>
        </authorList>
    </citation>
    <scope>NUCLEOTIDE SEQUENCE [LARGE SCALE GENOMIC DNA]</scope>
    <source>
        <strain evidence="1 2">JBTF-M27</strain>
    </source>
</reference>
<dbReference type="EMBL" id="JAABNT010000001">
    <property type="protein sequence ID" value="NEK21294.1"/>
    <property type="molecule type" value="Genomic_DNA"/>
</dbReference>
<gene>
    <name evidence="1" type="ORF">GV827_02615</name>
</gene>
<dbReference type="RefSeq" id="WP_164352111.1">
    <property type="nucleotide sequence ID" value="NZ_JAABNT010000001.1"/>
</dbReference>
<proteinExistence type="predicted"/>
<evidence type="ECO:0000313" key="1">
    <source>
        <dbReference type="EMBL" id="NEK21294.1"/>
    </source>
</evidence>
<dbReference type="Proteomes" id="UP000468591">
    <property type="component" value="Unassembled WGS sequence"/>
</dbReference>
<sequence>MLQAVTGGGGEPSFARQRLITHGGLPLSQLFFKQFDPDQGGEDLLNLG</sequence>
<dbReference type="AlphaFoldDB" id="A0A6P0CAB5"/>
<comment type="caution">
    <text evidence="1">The sequence shown here is derived from an EMBL/GenBank/DDBJ whole genome shotgun (WGS) entry which is preliminary data.</text>
</comment>
<keyword evidence="2" id="KW-1185">Reference proteome</keyword>
<organism evidence="1 2">
    <name type="scientific">Sulfitobacter sediminilitoris</name>
    <dbReference type="NCBI Taxonomy" id="2698830"/>
    <lineage>
        <taxon>Bacteria</taxon>
        <taxon>Pseudomonadati</taxon>
        <taxon>Pseudomonadota</taxon>
        <taxon>Alphaproteobacteria</taxon>
        <taxon>Rhodobacterales</taxon>
        <taxon>Roseobacteraceae</taxon>
        <taxon>Sulfitobacter</taxon>
    </lineage>
</organism>
<evidence type="ECO:0000313" key="2">
    <source>
        <dbReference type="Proteomes" id="UP000468591"/>
    </source>
</evidence>
<protein>
    <submittedName>
        <fullName evidence="1">Uncharacterized protein</fullName>
    </submittedName>
</protein>
<accession>A0A6P0CAB5</accession>
<name>A0A6P0CAB5_9RHOB</name>